<dbReference type="PANTHER" id="PTHR33908:SF11">
    <property type="entry name" value="MEMBRANE PROTEIN"/>
    <property type="match status" value="1"/>
</dbReference>
<proteinExistence type="predicted"/>
<dbReference type="AlphaFoldDB" id="A0A328VQZ8"/>
<keyword evidence="5 9" id="KW-0812">Transmembrane</keyword>
<feature type="compositionally biased region" description="Polar residues" evidence="8">
    <location>
        <begin position="15"/>
        <end position="26"/>
    </location>
</feature>
<feature type="transmembrane region" description="Helical" evidence="9">
    <location>
        <begin position="176"/>
        <end position="197"/>
    </location>
</feature>
<evidence type="ECO:0000256" key="8">
    <source>
        <dbReference type="SAM" id="MobiDB-lite"/>
    </source>
</evidence>
<keyword evidence="11" id="KW-1185">Reference proteome</keyword>
<feature type="transmembrane region" description="Helical" evidence="9">
    <location>
        <begin position="430"/>
        <end position="451"/>
    </location>
</feature>
<protein>
    <recommendedName>
        <fullName evidence="12">Glycosyltransferase RgtA/B/C/D-like domain-containing protein</fullName>
    </recommendedName>
</protein>
<evidence type="ECO:0000256" key="5">
    <source>
        <dbReference type="ARBA" id="ARBA00022692"/>
    </source>
</evidence>
<feature type="transmembrane region" description="Helical" evidence="9">
    <location>
        <begin position="42"/>
        <end position="60"/>
    </location>
</feature>
<evidence type="ECO:0000256" key="7">
    <source>
        <dbReference type="ARBA" id="ARBA00023136"/>
    </source>
</evidence>
<keyword evidence="6 9" id="KW-1133">Transmembrane helix</keyword>
<dbReference type="Proteomes" id="UP000248706">
    <property type="component" value="Unassembled WGS sequence"/>
</dbReference>
<evidence type="ECO:0000256" key="6">
    <source>
        <dbReference type="ARBA" id="ARBA00022989"/>
    </source>
</evidence>
<feature type="transmembrane region" description="Helical" evidence="9">
    <location>
        <begin position="361"/>
        <end position="381"/>
    </location>
</feature>
<dbReference type="InterPro" id="IPR050297">
    <property type="entry name" value="LipidA_mod_glycosyltrf_83"/>
</dbReference>
<evidence type="ECO:0000256" key="2">
    <source>
        <dbReference type="ARBA" id="ARBA00022475"/>
    </source>
</evidence>
<feature type="transmembrane region" description="Helical" evidence="9">
    <location>
        <begin position="496"/>
        <end position="515"/>
    </location>
</feature>
<keyword evidence="3" id="KW-0328">Glycosyltransferase</keyword>
<dbReference type="PANTHER" id="PTHR33908">
    <property type="entry name" value="MANNOSYLTRANSFERASE YKCB-RELATED"/>
    <property type="match status" value="1"/>
</dbReference>
<evidence type="ECO:0000256" key="9">
    <source>
        <dbReference type="SAM" id="Phobius"/>
    </source>
</evidence>
<dbReference type="EMBL" id="MCIF01000002">
    <property type="protein sequence ID" value="RAQ97644.1"/>
    <property type="molecule type" value="Genomic_DNA"/>
</dbReference>
<keyword evidence="2" id="KW-1003">Cell membrane</keyword>
<evidence type="ECO:0000313" key="11">
    <source>
        <dbReference type="Proteomes" id="UP000248706"/>
    </source>
</evidence>
<keyword evidence="7 9" id="KW-0472">Membrane</keyword>
<evidence type="ECO:0000313" key="10">
    <source>
        <dbReference type="EMBL" id="RAQ97644.1"/>
    </source>
</evidence>
<reference evidence="10 11" key="1">
    <citation type="submission" date="2016-08" db="EMBL/GenBank/DDBJ databases">
        <title>Analysis of Carbohydrate Active Enzymes in Thermogemmatispora T81 Reveals Carbohydrate Degradation Ability.</title>
        <authorList>
            <person name="Tomazini A."/>
            <person name="Lal S."/>
            <person name="Stott M."/>
            <person name="Henrissat B."/>
            <person name="Polikarpov I."/>
            <person name="Sparling R."/>
            <person name="Levin D.B."/>
        </authorList>
    </citation>
    <scope>NUCLEOTIDE SEQUENCE [LARGE SCALE GENOMIC DNA]</scope>
    <source>
        <strain evidence="10 11">T81</strain>
    </source>
</reference>
<evidence type="ECO:0000256" key="3">
    <source>
        <dbReference type="ARBA" id="ARBA00022676"/>
    </source>
</evidence>
<dbReference type="GO" id="GO:0016763">
    <property type="term" value="F:pentosyltransferase activity"/>
    <property type="evidence" value="ECO:0007669"/>
    <property type="project" value="TreeGrafter"/>
</dbReference>
<dbReference type="GO" id="GO:0005886">
    <property type="term" value="C:plasma membrane"/>
    <property type="evidence" value="ECO:0007669"/>
    <property type="project" value="UniProtKB-SubCell"/>
</dbReference>
<evidence type="ECO:0000256" key="4">
    <source>
        <dbReference type="ARBA" id="ARBA00022679"/>
    </source>
</evidence>
<evidence type="ECO:0000256" key="1">
    <source>
        <dbReference type="ARBA" id="ARBA00004651"/>
    </source>
</evidence>
<name>A0A328VQZ8_9CHLR</name>
<evidence type="ECO:0008006" key="12">
    <source>
        <dbReference type="Google" id="ProtNLM"/>
    </source>
</evidence>
<comment type="subcellular location">
    <subcellularLocation>
        <location evidence="1">Cell membrane</location>
        <topology evidence="1">Multi-pass membrane protein</topology>
    </subcellularLocation>
</comment>
<feature type="transmembrane region" description="Helical" evidence="9">
    <location>
        <begin position="100"/>
        <end position="131"/>
    </location>
</feature>
<feature type="transmembrane region" description="Helical" evidence="9">
    <location>
        <begin position="209"/>
        <end position="226"/>
    </location>
</feature>
<sequence>MARMLSAGSEIAPAPQQTWSRSPGQQTLTRLQEKGRSLARNWPLWLCLALALAVRLFLAIRHNPVIEGDEALTGIQAENILRGEWPIYYYGQAYMGSLEAYILALFFAVAGPSVLVLRIAMSCTSLLLVWLTWRCGEALACEAGLRAGPRRLFLIVATAIAALPPLYDAVLELRSYGGYTEAMIVMLWLLWATLRLTQRWHQGASRRELAWRWAGIGLLVGLGLWIDPLIAYALATMALWLAGFLWQEWPRQHKQSGEGGQSKSSQWTRLKAGFFAAPAALPSLLLGLGPALIYGAQHSWENFLYMLHGGHPIAAPGSRLHILREVVTFYARCIAPRVIGGTLPTEPYVTQNHPAILTPGLVINGLAMMLAAGALLLSWIWPRPILLCLRRLTVLPLLFALCLTLIYCLDPLAVASVYSGCGPWDLTGRYVVPLVIVLPFFLAAAVTLCWYGSAATDGETSAVWSAPSPAGQGTTWPRPKPSKQPVVWRSLLRPTLLVLLLLCYFSTQFSAYAMANTHNTFETSGCVQAPGDYTPIITYLRQQHISYALATAWVGNPITFVTNQQILVTEPRARVPAYSQKVLHAAHYALLLLVHQDQSTPAIVQALQHKHWRYTLKRFPTMPGWELMVVITPDHNISPADPAFRPALTQIYNRCDA</sequence>
<feature type="region of interest" description="Disordered" evidence="8">
    <location>
        <begin position="1"/>
        <end position="26"/>
    </location>
</feature>
<keyword evidence="4" id="KW-0808">Transferase</keyword>
<gene>
    <name evidence="10" type="ORF">A4R35_19050</name>
</gene>
<comment type="caution">
    <text evidence="10">The sequence shown here is derived from an EMBL/GenBank/DDBJ whole genome shotgun (WGS) entry which is preliminary data.</text>
</comment>
<accession>A0A328VQZ8</accession>
<feature type="transmembrane region" description="Helical" evidence="9">
    <location>
        <begin position="152"/>
        <end position="170"/>
    </location>
</feature>
<organism evidence="10 11">
    <name type="scientific">Thermogemmatispora tikiterensis</name>
    <dbReference type="NCBI Taxonomy" id="1825093"/>
    <lineage>
        <taxon>Bacteria</taxon>
        <taxon>Bacillati</taxon>
        <taxon>Chloroflexota</taxon>
        <taxon>Ktedonobacteria</taxon>
        <taxon>Thermogemmatisporales</taxon>
        <taxon>Thermogemmatisporaceae</taxon>
        <taxon>Thermogemmatispora</taxon>
    </lineage>
</organism>
<feature type="transmembrane region" description="Helical" evidence="9">
    <location>
        <begin position="393"/>
        <end position="418"/>
    </location>
</feature>
<dbReference type="GO" id="GO:0009103">
    <property type="term" value="P:lipopolysaccharide biosynthetic process"/>
    <property type="evidence" value="ECO:0007669"/>
    <property type="project" value="UniProtKB-ARBA"/>
</dbReference>
<feature type="transmembrane region" description="Helical" evidence="9">
    <location>
        <begin position="270"/>
        <end position="296"/>
    </location>
</feature>